<gene>
    <name evidence="4" type="ORF">phi674_gp20</name>
</gene>
<dbReference type="Gene3D" id="1.10.530.10">
    <property type="match status" value="1"/>
</dbReference>
<name>A0A2H4PIY8_9CAUD</name>
<dbReference type="InterPro" id="IPR023346">
    <property type="entry name" value="Lysozyme-like_dom_sf"/>
</dbReference>
<dbReference type="PANTHER" id="PTHR21666">
    <property type="entry name" value="PEPTIDASE-RELATED"/>
    <property type="match status" value="1"/>
</dbReference>
<dbReference type="Proteomes" id="UP000241216">
    <property type="component" value="Segment"/>
</dbReference>
<dbReference type="GO" id="GO:0031640">
    <property type="term" value="P:killing of cells of another organism"/>
    <property type="evidence" value="ECO:0007669"/>
    <property type="project" value="UniProtKB-KW"/>
</dbReference>
<proteinExistence type="predicted"/>
<evidence type="ECO:0000313" key="5">
    <source>
        <dbReference type="Proteomes" id="UP000241216"/>
    </source>
</evidence>
<dbReference type="Pfam" id="PF01551">
    <property type="entry name" value="Peptidase_M23"/>
    <property type="match status" value="1"/>
</dbReference>
<keyword evidence="5" id="KW-1185">Reference proteome</keyword>
<dbReference type="InterPro" id="IPR050570">
    <property type="entry name" value="Cell_wall_metabolism_enzyme"/>
</dbReference>
<dbReference type="GO" id="GO:0004222">
    <property type="term" value="F:metalloendopeptidase activity"/>
    <property type="evidence" value="ECO:0007669"/>
    <property type="project" value="TreeGrafter"/>
</dbReference>
<evidence type="ECO:0000259" key="3">
    <source>
        <dbReference type="Pfam" id="PF01551"/>
    </source>
</evidence>
<dbReference type="GO" id="GO:0042742">
    <property type="term" value="P:defense response to bacterium"/>
    <property type="evidence" value="ECO:0007669"/>
    <property type="project" value="UniProtKB-KW"/>
</dbReference>
<reference evidence="5" key="1">
    <citation type="submission" date="2017-10" db="EMBL/GenBank/DDBJ databases">
        <title>Complete nucleotide sequences and annotations of phi673 and phi674, two new lytic phages of Corynebacterium glutamicum ATCC 13032.</title>
        <authorList>
            <person name="Yomantas Y.A.V."/>
            <person name="Abalakina E.G."/>
            <person name="Lobanova J.S."/>
            <person name="Mamontov V.T.A."/>
            <person name="Stoynova N.V."/>
            <person name="Mashko S.V."/>
        </authorList>
    </citation>
    <scope>NUCLEOTIDE SEQUENCE [LARGE SCALE GENOMIC DNA]</scope>
</reference>
<organism evidence="4 5">
    <name type="scientific">Corynebacterium phage phi674</name>
    <dbReference type="NCBI Taxonomy" id="2052822"/>
    <lineage>
        <taxon>Viruses</taxon>
        <taxon>Duplodnaviria</taxon>
        <taxon>Heunggongvirae</taxon>
        <taxon>Uroviricota</taxon>
        <taxon>Caudoviricetes</taxon>
        <taxon>Ikedavirus</taxon>
        <taxon>Ikedavirus phi674</taxon>
    </lineage>
</organism>
<dbReference type="Gene3D" id="2.70.70.10">
    <property type="entry name" value="Glucose Permease (Domain IIA)"/>
    <property type="match status" value="1"/>
</dbReference>
<dbReference type="PANTHER" id="PTHR21666:SF270">
    <property type="entry name" value="MUREIN HYDROLASE ACTIVATOR ENVC"/>
    <property type="match status" value="1"/>
</dbReference>
<keyword evidence="1" id="KW-0929">Antimicrobial</keyword>
<sequence length="428" mass="47073">MATMPVDKGFYVTSPYAERWGTFHWGTDFGLDGGSGGHPIYAVKYGTVTAAGAASGFGQWINLDHPAGNGGGLSVYGHIIPEVSVGQTVVEGQRIGYINPNSSTNGGVAPHLHYEYHRYVWSPPGADRLDPESTVLAGAHWPGDARSFDVDTLGDLMGWTLTRERYAELYPAYVKMLQIIGASSVNAHAMVGAQLGHESVGLKYQEEIASGSAYEWRSDLGNTQSGDGTRFKGHGWIQVTGRANHLAVSQWAYARGIVPSSTYFVDNPAQLGNDQYCWVGPAWYLTAARSGFLAAADRGELESCTRMINGGLNGIDDRRARYNRALTLGARLIPNQDGGFLMALSDDEQRELLDKTRRIHHELTHEFQSLYTDKDGNRSTWRGTMMGYLLQLDRKVENVHQFLLPEVLTTIQVLVKKDKTKGDNDNEQ</sequence>
<dbReference type="EMBL" id="MG324354">
    <property type="protein sequence ID" value="ATW62938.1"/>
    <property type="molecule type" value="Genomic_DNA"/>
</dbReference>
<keyword evidence="2" id="KW-0081">Bacteriolytic enzyme</keyword>
<evidence type="ECO:0000256" key="2">
    <source>
        <dbReference type="ARBA" id="ARBA00022638"/>
    </source>
</evidence>
<evidence type="ECO:0000313" key="4">
    <source>
        <dbReference type="EMBL" id="ATW62938.1"/>
    </source>
</evidence>
<dbReference type="InterPro" id="IPR016047">
    <property type="entry name" value="M23ase_b-sheet_dom"/>
</dbReference>
<dbReference type="OrthoDB" id="2438at10239"/>
<dbReference type="SUPFAM" id="SSF51261">
    <property type="entry name" value="Duplicated hybrid motif"/>
    <property type="match status" value="1"/>
</dbReference>
<accession>A0A2H4PIY8</accession>
<feature type="domain" description="M23ase beta-sheet core" evidence="3">
    <location>
        <begin position="23"/>
        <end position="118"/>
    </location>
</feature>
<dbReference type="CDD" id="cd12797">
    <property type="entry name" value="M23_peptidase"/>
    <property type="match status" value="1"/>
</dbReference>
<protein>
    <submittedName>
        <fullName evidence="4">Lysin A</fullName>
    </submittedName>
</protein>
<evidence type="ECO:0000256" key="1">
    <source>
        <dbReference type="ARBA" id="ARBA00022529"/>
    </source>
</evidence>
<dbReference type="SUPFAM" id="SSF53955">
    <property type="entry name" value="Lysozyme-like"/>
    <property type="match status" value="1"/>
</dbReference>
<dbReference type="InterPro" id="IPR011055">
    <property type="entry name" value="Dup_hybrid_motif"/>
</dbReference>